<evidence type="ECO:0000313" key="3">
    <source>
        <dbReference type="Proteomes" id="UP000316603"/>
    </source>
</evidence>
<keyword evidence="1" id="KW-1133">Transmembrane helix</keyword>
<dbReference type="Proteomes" id="UP000316603">
    <property type="component" value="Unassembled WGS sequence"/>
</dbReference>
<evidence type="ECO:0000256" key="1">
    <source>
        <dbReference type="SAM" id="Phobius"/>
    </source>
</evidence>
<keyword evidence="1" id="KW-0812">Transmembrane</keyword>
<keyword evidence="3" id="KW-1185">Reference proteome</keyword>
<evidence type="ECO:0000313" key="2">
    <source>
        <dbReference type="EMBL" id="TWF89328.1"/>
    </source>
</evidence>
<comment type="caution">
    <text evidence="2">The sequence shown here is derived from an EMBL/GenBank/DDBJ whole genome shotgun (WGS) entry which is preliminary data.</text>
</comment>
<accession>A0A561TQC9</accession>
<sequence>MRPSLALRRACQLSDQGRRSHALGEPILRRDPAASATETVALVLGEDSPLPDTAADVEDLALRLRGHVSQLGALTPSQEPALLGAQQLCSGGLPDGYMPSRVHLVRLAEATQDLIAAVQAHDVAPAKSVQRRRWWKPPINVLRGAVFALALACVVLAASAPRT</sequence>
<dbReference type="AlphaFoldDB" id="A0A561TQC9"/>
<dbReference type="EMBL" id="VIWV01000001">
    <property type="protein sequence ID" value="TWF89328.1"/>
    <property type="molecule type" value="Genomic_DNA"/>
</dbReference>
<keyword evidence="1" id="KW-0472">Membrane</keyword>
<dbReference type="InterPro" id="IPR046300">
    <property type="entry name" value="DUF6415"/>
</dbReference>
<name>A0A561TQC9_9ACTN</name>
<proteinExistence type="predicted"/>
<feature type="transmembrane region" description="Helical" evidence="1">
    <location>
        <begin position="141"/>
        <end position="160"/>
    </location>
</feature>
<gene>
    <name evidence="2" type="ORF">FHX78_116370</name>
</gene>
<dbReference type="RefSeq" id="WP_229924143.1">
    <property type="nucleotide sequence ID" value="NZ_BNCE01000020.1"/>
</dbReference>
<protein>
    <submittedName>
        <fullName evidence="2">Uncharacterized protein</fullName>
    </submittedName>
</protein>
<reference evidence="2 3" key="1">
    <citation type="submission" date="2019-06" db="EMBL/GenBank/DDBJ databases">
        <title>Sequencing the genomes of 1000 actinobacteria strains.</title>
        <authorList>
            <person name="Klenk H.-P."/>
        </authorList>
    </citation>
    <scope>NUCLEOTIDE SEQUENCE [LARGE SCALE GENOMIC DNA]</scope>
    <source>
        <strain evidence="2 3">DSM 41695</strain>
    </source>
</reference>
<dbReference type="Pfam" id="PF19979">
    <property type="entry name" value="DUF6415"/>
    <property type="match status" value="1"/>
</dbReference>
<organism evidence="2 3">
    <name type="scientific">Streptomyces capillispiralis</name>
    <dbReference type="NCBI Taxonomy" id="68182"/>
    <lineage>
        <taxon>Bacteria</taxon>
        <taxon>Bacillati</taxon>
        <taxon>Actinomycetota</taxon>
        <taxon>Actinomycetes</taxon>
        <taxon>Kitasatosporales</taxon>
        <taxon>Streptomycetaceae</taxon>
        <taxon>Streptomyces</taxon>
    </lineage>
</organism>